<feature type="transmembrane region" description="Helical" evidence="1">
    <location>
        <begin position="45"/>
        <end position="62"/>
    </location>
</feature>
<dbReference type="EMBL" id="AAKKOC010000010">
    <property type="protein sequence ID" value="ECS7439494.1"/>
    <property type="molecule type" value="Genomic_DNA"/>
</dbReference>
<sequence length="63" mass="7512">MKYKYGEIPILALLMVFLFLCYMANINFIYFILLFEHYPNFKLKIFAYIVAIHIAYYGCNGLT</sequence>
<evidence type="ECO:0000313" key="2">
    <source>
        <dbReference type="EMBL" id="ECS7439494.1"/>
    </source>
</evidence>
<feature type="transmembrane region" description="Helical" evidence="1">
    <location>
        <begin position="12"/>
        <end position="33"/>
    </location>
</feature>
<keyword evidence="1" id="KW-0812">Transmembrane</keyword>
<dbReference type="AlphaFoldDB" id="A0A5Z7WHX5"/>
<comment type="caution">
    <text evidence="2">The sequence shown here is derived from an EMBL/GenBank/DDBJ whole genome shotgun (WGS) entry which is preliminary data.</text>
</comment>
<organism evidence="2">
    <name type="scientific">Salmonella enterica subsp. enterica serovar Cotham</name>
    <dbReference type="NCBI Taxonomy" id="2572724"/>
    <lineage>
        <taxon>Bacteria</taxon>
        <taxon>Pseudomonadati</taxon>
        <taxon>Pseudomonadota</taxon>
        <taxon>Gammaproteobacteria</taxon>
        <taxon>Enterobacterales</taxon>
        <taxon>Enterobacteriaceae</taxon>
        <taxon>Salmonella</taxon>
    </lineage>
</organism>
<evidence type="ECO:0000256" key="1">
    <source>
        <dbReference type="SAM" id="Phobius"/>
    </source>
</evidence>
<proteinExistence type="predicted"/>
<name>A0A5Z7WHX5_SALET</name>
<keyword evidence="1" id="KW-1133">Transmembrane helix</keyword>
<keyword evidence="1" id="KW-0472">Membrane</keyword>
<reference evidence="2" key="1">
    <citation type="submission" date="2018-07" db="EMBL/GenBank/DDBJ databases">
        <authorList>
            <consortium name="PulseNet: The National Subtyping Network for Foodborne Disease Surveillance"/>
            <person name="Tarr C.L."/>
            <person name="Trees E."/>
            <person name="Katz L.S."/>
            <person name="Carleton-Romer H.A."/>
            <person name="Stroika S."/>
            <person name="Kucerova Z."/>
            <person name="Roache K.F."/>
            <person name="Sabol A.L."/>
            <person name="Besser J."/>
            <person name="Gerner-Smidt P."/>
        </authorList>
    </citation>
    <scope>NUCLEOTIDE SEQUENCE</scope>
    <source>
        <strain evidence="2">2015AM-1184</strain>
    </source>
</reference>
<accession>A0A5Z7WHX5</accession>
<protein>
    <submittedName>
        <fullName evidence="2">Uncharacterized protein</fullName>
    </submittedName>
</protein>
<gene>
    <name evidence="2" type="ORF">CHU57_22145</name>
</gene>